<feature type="transmembrane region" description="Helical" evidence="1">
    <location>
        <begin position="6"/>
        <end position="25"/>
    </location>
</feature>
<dbReference type="Pfam" id="PF13787">
    <property type="entry name" value="HXXEE"/>
    <property type="match status" value="1"/>
</dbReference>
<feature type="transmembrane region" description="Helical" evidence="1">
    <location>
        <begin position="84"/>
        <end position="102"/>
    </location>
</feature>
<dbReference type="InterPro" id="IPR025671">
    <property type="entry name" value="HXXEE"/>
</dbReference>
<feature type="transmembrane region" description="Helical" evidence="1">
    <location>
        <begin position="59"/>
        <end position="78"/>
    </location>
</feature>
<feature type="transmembrane region" description="Helical" evidence="1">
    <location>
        <begin position="146"/>
        <end position="164"/>
    </location>
</feature>
<dbReference type="RefSeq" id="WP_184244831.1">
    <property type="nucleotide sequence ID" value="NZ_BAAACU010000002.1"/>
</dbReference>
<dbReference type="GO" id="GO:0016301">
    <property type="term" value="F:kinase activity"/>
    <property type="evidence" value="ECO:0007669"/>
    <property type="project" value="UniProtKB-KW"/>
</dbReference>
<evidence type="ECO:0000256" key="1">
    <source>
        <dbReference type="SAM" id="Phobius"/>
    </source>
</evidence>
<keyword evidence="1" id="KW-1133">Transmembrane helix</keyword>
<keyword evidence="1" id="KW-0812">Transmembrane</keyword>
<evidence type="ECO:0000313" key="2">
    <source>
        <dbReference type="EMBL" id="MBB6512011.1"/>
    </source>
</evidence>
<sequence length="168" mass="19641">MDMNLWIVGFIIIFMLHNLEEIIMIEKWMGKVYPRVIEKIPDTIQKELNKSKNITSSQFAVVVFMVSIFASIIIMIAITTDRYSLFFGLNLIFALNIFTHPLQSLYLRAYTPGLLTSLLLIIPYNIFFLNFYITSEHFTKSTLLESIILLIIFIPIFILSHRIGKKWD</sequence>
<comment type="caution">
    <text evidence="2">The sequence shown here is derived from an EMBL/GenBank/DDBJ whole genome shotgun (WGS) entry which is preliminary data.</text>
</comment>
<name>A0A841RH82_9BACI</name>
<keyword evidence="3" id="KW-1185">Reference proteome</keyword>
<evidence type="ECO:0000313" key="3">
    <source>
        <dbReference type="Proteomes" id="UP000572212"/>
    </source>
</evidence>
<dbReference type="EMBL" id="JACHON010000002">
    <property type="protein sequence ID" value="MBB6512011.1"/>
    <property type="molecule type" value="Genomic_DNA"/>
</dbReference>
<accession>A0A841RH82</accession>
<gene>
    <name evidence="2" type="ORF">GGQ92_000792</name>
</gene>
<proteinExistence type="predicted"/>
<protein>
    <submittedName>
        <fullName evidence="2">K+-sensing histidine kinase KdpD</fullName>
    </submittedName>
</protein>
<dbReference type="AlphaFoldDB" id="A0A841RH82"/>
<reference evidence="2 3" key="1">
    <citation type="submission" date="2020-08" db="EMBL/GenBank/DDBJ databases">
        <title>Genomic Encyclopedia of Type Strains, Phase IV (KMG-IV): sequencing the most valuable type-strain genomes for metagenomic binning, comparative biology and taxonomic classification.</title>
        <authorList>
            <person name="Goeker M."/>
        </authorList>
    </citation>
    <scope>NUCLEOTIDE SEQUENCE [LARGE SCALE GENOMIC DNA]</scope>
    <source>
        <strain evidence="2 3">DSM 11805</strain>
    </source>
</reference>
<keyword evidence="1" id="KW-0472">Membrane</keyword>
<feature type="transmembrane region" description="Helical" evidence="1">
    <location>
        <begin position="114"/>
        <end position="134"/>
    </location>
</feature>
<dbReference type="Proteomes" id="UP000572212">
    <property type="component" value="Unassembled WGS sequence"/>
</dbReference>
<keyword evidence="2" id="KW-0808">Transferase</keyword>
<keyword evidence="2" id="KW-0418">Kinase</keyword>
<organism evidence="2 3">
    <name type="scientific">Gracilibacillus halotolerans</name>
    <dbReference type="NCBI Taxonomy" id="74386"/>
    <lineage>
        <taxon>Bacteria</taxon>
        <taxon>Bacillati</taxon>
        <taxon>Bacillota</taxon>
        <taxon>Bacilli</taxon>
        <taxon>Bacillales</taxon>
        <taxon>Bacillaceae</taxon>
        <taxon>Gracilibacillus</taxon>
    </lineage>
</organism>